<proteinExistence type="predicted"/>
<evidence type="ECO:0000256" key="1">
    <source>
        <dbReference type="SAM" id="MobiDB-lite"/>
    </source>
</evidence>
<dbReference type="Proteomes" id="UP001642720">
    <property type="component" value="Unassembled WGS sequence"/>
</dbReference>
<comment type="caution">
    <text evidence="2">The sequence shown here is derived from an EMBL/GenBank/DDBJ whole genome shotgun (WGS) entry which is preliminary data.</text>
</comment>
<reference evidence="2 3" key="1">
    <citation type="submission" date="2018-01" db="EMBL/GenBank/DDBJ databases">
        <title>Genome characterization of the sugarcane-associated fungus Trichoderma ghanense CCMA-1212 and their application in lignocelulose bioconversion.</title>
        <authorList>
            <person name="Steindorff A.S."/>
            <person name="Mendes T.D."/>
            <person name="Vilela E.S.D."/>
            <person name="Rodrigues D.S."/>
            <person name="Formighieri E.F."/>
            <person name="Melo I.S."/>
            <person name="Favaro L.C.L."/>
        </authorList>
    </citation>
    <scope>NUCLEOTIDE SEQUENCE [LARGE SCALE GENOMIC DNA]</scope>
    <source>
        <strain evidence="2 3">CCMA-1212</strain>
    </source>
</reference>
<sequence>MGERLPRGSSRQSVHLPCPTARARSKHTPQARDLESRDHRETRSACPENGSFGAMAARVVPRRCRLQVALEDGAAV</sequence>
<protein>
    <submittedName>
        <fullName evidence="2">Uncharacterized protein</fullName>
    </submittedName>
</protein>
<feature type="compositionally biased region" description="Basic and acidic residues" evidence="1">
    <location>
        <begin position="30"/>
        <end position="43"/>
    </location>
</feature>
<gene>
    <name evidence="2" type="ORF">CCMA1212_008926</name>
</gene>
<feature type="region of interest" description="Disordered" evidence="1">
    <location>
        <begin position="1"/>
        <end position="54"/>
    </location>
</feature>
<evidence type="ECO:0000313" key="3">
    <source>
        <dbReference type="Proteomes" id="UP001642720"/>
    </source>
</evidence>
<organism evidence="2 3">
    <name type="scientific">Trichoderma ghanense</name>
    <dbReference type="NCBI Taxonomy" id="65468"/>
    <lineage>
        <taxon>Eukaryota</taxon>
        <taxon>Fungi</taxon>
        <taxon>Dikarya</taxon>
        <taxon>Ascomycota</taxon>
        <taxon>Pezizomycotina</taxon>
        <taxon>Sordariomycetes</taxon>
        <taxon>Hypocreomycetidae</taxon>
        <taxon>Hypocreales</taxon>
        <taxon>Hypocreaceae</taxon>
        <taxon>Trichoderma</taxon>
    </lineage>
</organism>
<name>A0ABY2GTV0_9HYPO</name>
<dbReference type="RefSeq" id="XP_073555422.1">
    <property type="nucleotide sequence ID" value="XM_073706028.1"/>
</dbReference>
<evidence type="ECO:0000313" key="2">
    <source>
        <dbReference type="EMBL" id="TFA99220.1"/>
    </source>
</evidence>
<keyword evidence="3" id="KW-1185">Reference proteome</keyword>
<dbReference type="EMBL" id="PPTA01000015">
    <property type="protein sequence ID" value="TFA99220.1"/>
    <property type="molecule type" value="Genomic_DNA"/>
</dbReference>
<accession>A0ABY2GTV0</accession>
<dbReference type="GeneID" id="300580478"/>